<dbReference type="OrthoDB" id="414698at2759"/>
<dbReference type="Gene3D" id="1.20.58.320">
    <property type="entry name" value="TPR-like"/>
    <property type="match status" value="1"/>
</dbReference>
<dbReference type="EMBL" id="MU005613">
    <property type="protein sequence ID" value="KAF2678296.1"/>
    <property type="molecule type" value="Genomic_DNA"/>
</dbReference>
<dbReference type="AlphaFoldDB" id="A0A6G1IJ79"/>
<evidence type="ECO:0000313" key="1">
    <source>
        <dbReference type="EMBL" id="KAF2678296.1"/>
    </source>
</evidence>
<dbReference type="InterPro" id="IPR011990">
    <property type="entry name" value="TPR-like_helical_dom_sf"/>
</dbReference>
<reference evidence="1" key="1">
    <citation type="journal article" date="2020" name="Stud. Mycol.">
        <title>101 Dothideomycetes genomes: a test case for predicting lifestyles and emergence of pathogens.</title>
        <authorList>
            <person name="Haridas S."/>
            <person name="Albert R."/>
            <person name="Binder M."/>
            <person name="Bloem J."/>
            <person name="Labutti K."/>
            <person name="Salamov A."/>
            <person name="Andreopoulos B."/>
            <person name="Baker S."/>
            <person name="Barry K."/>
            <person name="Bills G."/>
            <person name="Bluhm B."/>
            <person name="Cannon C."/>
            <person name="Castanera R."/>
            <person name="Culley D."/>
            <person name="Daum C."/>
            <person name="Ezra D."/>
            <person name="Gonzalez J."/>
            <person name="Henrissat B."/>
            <person name="Kuo A."/>
            <person name="Liang C."/>
            <person name="Lipzen A."/>
            <person name="Lutzoni F."/>
            <person name="Magnuson J."/>
            <person name="Mondo S."/>
            <person name="Nolan M."/>
            <person name="Ohm R."/>
            <person name="Pangilinan J."/>
            <person name="Park H.-J."/>
            <person name="Ramirez L."/>
            <person name="Alfaro M."/>
            <person name="Sun H."/>
            <person name="Tritt A."/>
            <person name="Yoshinaga Y."/>
            <person name="Zwiers L.-H."/>
            <person name="Turgeon B."/>
            <person name="Goodwin S."/>
            <person name="Spatafora J."/>
            <person name="Crous P."/>
            <person name="Grigoriev I."/>
        </authorList>
    </citation>
    <scope>NUCLEOTIDE SEQUENCE</scope>
    <source>
        <strain evidence="1">CBS 122367</strain>
    </source>
</reference>
<feature type="non-terminal residue" evidence="1">
    <location>
        <position position="167"/>
    </location>
</feature>
<accession>A0A6G1IJ79</accession>
<dbReference type="Gene3D" id="1.25.40.10">
    <property type="entry name" value="Tetratricopeptide repeat domain"/>
    <property type="match status" value="1"/>
</dbReference>
<sequence>MFLRRSDGSLDVMECLKLWFGKSTSTDVEIRTRFGHHVELALKGRYAHWRWTPRGCVALMILLDQFPRNMYRHTVDMYAGDELGRQIVDAGHDWLKELKPEECLFVPCLILTHQENVNDQQACLRVWNKLEPLLPTELHVFRTIFEEHLRIVDLCGNFPHRDHYYGR</sequence>
<name>A0A6G1IJ79_9PLEO</name>
<proteinExistence type="predicted"/>
<dbReference type="Proteomes" id="UP000799291">
    <property type="component" value="Unassembled WGS sequence"/>
</dbReference>
<dbReference type="Pfam" id="PF06041">
    <property type="entry name" value="DUF924"/>
    <property type="match status" value="1"/>
</dbReference>
<dbReference type="InterPro" id="IPR010323">
    <property type="entry name" value="DUF924"/>
</dbReference>
<evidence type="ECO:0000313" key="2">
    <source>
        <dbReference type="Proteomes" id="UP000799291"/>
    </source>
</evidence>
<keyword evidence="2" id="KW-1185">Reference proteome</keyword>
<organism evidence="1 2">
    <name type="scientific">Lentithecium fluviatile CBS 122367</name>
    <dbReference type="NCBI Taxonomy" id="1168545"/>
    <lineage>
        <taxon>Eukaryota</taxon>
        <taxon>Fungi</taxon>
        <taxon>Dikarya</taxon>
        <taxon>Ascomycota</taxon>
        <taxon>Pezizomycotina</taxon>
        <taxon>Dothideomycetes</taxon>
        <taxon>Pleosporomycetidae</taxon>
        <taxon>Pleosporales</taxon>
        <taxon>Massarineae</taxon>
        <taxon>Lentitheciaceae</taxon>
        <taxon>Lentithecium</taxon>
    </lineage>
</organism>
<dbReference type="SUPFAM" id="SSF48452">
    <property type="entry name" value="TPR-like"/>
    <property type="match status" value="1"/>
</dbReference>
<gene>
    <name evidence="1" type="ORF">K458DRAFT_317354</name>
</gene>
<protein>
    <submittedName>
        <fullName evidence="1">DUF924-domain-containing protein</fullName>
    </submittedName>
</protein>